<dbReference type="InterPro" id="IPR001487">
    <property type="entry name" value="Bromodomain"/>
</dbReference>
<dbReference type="PROSITE" id="PS01279">
    <property type="entry name" value="PCMT"/>
    <property type="match status" value="1"/>
</dbReference>
<dbReference type="NCBIfam" id="TIGR00080">
    <property type="entry name" value="pimt"/>
    <property type="match status" value="1"/>
</dbReference>
<dbReference type="AlphaFoldDB" id="A0A1Q5QAH3"/>
<proteinExistence type="inferred from homology"/>
<feature type="compositionally biased region" description="Basic and acidic residues" evidence="10">
    <location>
        <begin position="661"/>
        <end position="681"/>
    </location>
</feature>
<dbReference type="InterPro" id="IPR048047">
    <property type="entry name" value="RSC1/2_bromodom"/>
</dbReference>
<dbReference type="SUPFAM" id="SSF53335">
    <property type="entry name" value="S-adenosyl-L-methionine-dependent methyltransferases"/>
    <property type="match status" value="1"/>
</dbReference>
<feature type="region of interest" description="Disordered" evidence="10">
    <location>
        <begin position="1"/>
        <end position="55"/>
    </location>
</feature>
<dbReference type="SMART" id="SM00439">
    <property type="entry name" value="BAH"/>
    <property type="match status" value="1"/>
</dbReference>
<evidence type="ECO:0000256" key="9">
    <source>
        <dbReference type="PROSITE-ProRule" id="PRU00035"/>
    </source>
</evidence>
<dbReference type="InterPro" id="IPR029063">
    <property type="entry name" value="SAM-dependent_MTases_sf"/>
</dbReference>
<gene>
    <name evidence="13" type="ORF">UA08_02088</name>
</gene>
<organism evidence="13 14">
    <name type="scientific">Talaromyces atroroseus</name>
    <dbReference type="NCBI Taxonomy" id="1441469"/>
    <lineage>
        <taxon>Eukaryota</taxon>
        <taxon>Fungi</taxon>
        <taxon>Dikarya</taxon>
        <taxon>Ascomycota</taxon>
        <taxon>Pezizomycotina</taxon>
        <taxon>Eurotiomycetes</taxon>
        <taxon>Eurotiomycetidae</taxon>
        <taxon>Eurotiales</taxon>
        <taxon>Trichocomaceae</taxon>
        <taxon>Talaromyces</taxon>
        <taxon>Talaromyces sect. Trachyspermi</taxon>
    </lineage>
</organism>
<feature type="compositionally biased region" description="Pro residues" evidence="10">
    <location>
        <begin position="449"/>
        <end position="462"/>
    </location>
</feature>
<dbReference type="CDD" id="cd04717">
    <property type="entry name" value="BAH_polybromo"/>
    <property type="match status" value="1"/>
</dbReference>
<evidence type="ECO:0000259" key="11">
    <source>
        <dbReference type="PROSITE" id="PS50014"/>
    </source>
</evidence>
<keyword evidence="3" id="KW-0677">Repeat</keyword>
<feature type="region of interest" description="Disordered" evidence="10">
    <location>
        <begin position="412"/>
        <end position="489"/>
    </location>
</feature>
<dbReference type="InterPro" id="IPR043151">
    <property type="entry name" value="BAH_sf"/>
</dbReference>
<dbReference type="SUPFAM" id="SSF47370">
    <property type="entry name" value="Bromodomain"/>
    <property type="match status" value="2"/>
</dbReference>
<dbReference type="InterPro" id="IPR000682">
    <property type="entry name" value="PCMT"/>
</dbReference>
<feature type="domain" description="Bromo" evidence="11">
    <location>
        <begin position="165"/>
        <end position="235"/>
    </location>
</feature>
<evidence type="ECO:0000256" key="5">
    <source>
        <dbReference type="ARBA" id="ARBA00023015"/>
    </source>
</evidence>
<comment type="subcellular location">
    <subcellularLocation>
        <location evidence="1">Nucleus</location>
    </subcellularLocation>
</comment>
<dbReference type="PROSITE" id="PS00633">
    <property type="entry name" value="BROMODOMAIN_1"/>
    <property type="match status" value="1"/>
</dbReference>
<keyword evidence="5" id="KW-0805">Transcription regulation</keyword>
<dbReference type="GO" id="GO:0006368">
    <property type="term" value="P:transcription elongation by RNA polymerase II"/>
    <property type="evidence" value="ECO:0007669"/>
    <property type="project" value="TreeGrafter"/>
</dbReference>
<evidence type="ECO:0000313" key="13">
    <source>
        <dbReference type="EMBL" id="OKL62934.1"/>
    </source>
</evidence>
<keyword evidence="8" id="KW-0539">Nucleus</keyword>
<feature type="region of interest" description="Disordered" evidence="10">
    <location>
        <begin position="661"/>
        <end position="700"/>
    </location>
</feature>
<evidence type="ECO:0000259" key="12">
    <source>
        <dbReference type="PROSITE" id="PS51038"/>
    </source>
</evidence>
<evidence type="ECO:0000256" key="8">
    <source>
        <dbReference type="ARBA" id="ARBA00023242"/>
    </source>
</evidence>
<dbReference type="InterPro" id="IPR018359">
    <property type="entry name" value="Bromodomain_CS"/>
</dbReference>
<evidence type="ECO:0000256" key="6">
    <source>
        <dbReference type="ARBA" id="ARBA00023117"/>
    </source>
</evidence>
<dbReference type="Pfam" id="PF01426">
    <property type="entry name" value="BAH"/>
    <property type="match status" value="1"/>
</dbReference>
<evidence type="ECO:0000256" key="2">
    <source>
        <dbReference type="ARBA" id="ARBA00005369"/>
    </source>
</evidence>
<dbReference type="Pfam" id="PF00439">
    <property type="entry name" value="Bromodomain"/>
    <property type="match status" value="2"/>
</dbReference>
<accession>A0A1Q5QAH3</accession>
<evidence type="ECO:0000313" key="14">
    <source>
        <dbReference type="Proteomes" id="UP000214365"/>
    </source>
</evidence>
<reference evidence="13 14" key="1">
    <citation type="submission" date="2015-06" db="EMBL/GenBank/DDBJ databases">
        <title>Talaromyces atroroseus IBT 11181 draft genome.</title>
        <authorList>
            <person name="Rasmussen K.B."/>
            <person name="Rasmussen S."/>
            <person name="Petersen B."/>
            <person name="Sicheritz-Ponten T."/>
            <person name="Mortensen U.H."/>
            <person name="Thrane U."/>
        </authorList>
    </citation>
    <scope>NUCLEOTIDE SEQUENCE [LARGE SCALE GENOMIC DNA]</scope>
    <source>
        <strain evidence="13 14">IBT 11181</strain>
    </source>
</reference>
<feature type="compositionally biased region" description="Polar residues" evidence="10">
    <location>
        <begin position="566"/>
        <end position="577"/>
    </location>
</feature>
<name>A0A1Q5QAH3_TALAT</name>
<dbReference type="PROSITE" id="PS51038">
    <property type="entry name" value="BAH"/>
    <property type="match status" value="1"/>
</dbReference>
<comment type="similarity">
    <text evidence="2">Belongs to the methyltransferase superfamily. L-isoaspartyl/D-aspartyl protein methyltransferase family.</text>
</comment>
<dbReference type="InterPro" id="IPR001025">
    <property type="entry name" value="BAH_dom"/>
</dbReference>
<evidence type="ECO:0000256" key="1">
    <source>
        <dbReference type="ARBA" id="ARBA00004123"/>
    </source>
</evidence>
<dbReference type="PANTHER" id="PTHR16062:SF21">
    <property type="entry name" value="CHROMATIN STRUCTURE-REMODELING COMPLEX SUBUNIT RSC1-RELATED"/>
    <property type="match status" value="1"/>
</dbReference>
<feature type="compositionally biased region" description="Basic and acidic residues" evidence="10">
    <location>
        <begin position="22"/>
        <end position="35"/>
    </location>
</feature>
<dbReference type="EMBL" id="LFMY01000002">
    <property type="protein sequence ID" value="OKL62934.1"/>
    <property type="molecule type" value="Genomic_DNA"/>
</dbReference>
<feature type="compositionally biased region" description="Low complexity" evidence="10">
    <location>
        <begin position="40"/>
        <end position="50"/>
    </location>
</feature>
<dbReference type="PRINTS" id="PR00503">
    <property type="entry name" value="BROMODOMAIN"/>
</dbReference>
<evidence type="ECO:0000256" key="10">
    <source>
        <dbReference type="SAM" id="MobiDB-lite"/>
    </source>
</evidence>
<dbReference type="Gene3D" id="1.20.920.10">
    <property type="entry name" value="Bromodomain-like"/>
    <property type="match status" value="2"/>
</dbReference>
<keyword evidence="6 9" id="KW-0103">Bromodomain</keyword>
<dbReference type="CDD" id="cd05522">
    <property type="entry name" value="Bromo_Rsc1_2_II"/>
    <property type="match status" value="1"/>
</dbReference>
<sequence length="1066" mass="119535">MSGEAPEAQAARTEAEEPVQSIEKDGEGRENESDGRTPGAANATAATQATSQVTGEQWRSMMDVVMAIYDIREEDGHDPSRLFHRSVNKRHVPDYYDIIKEPMALSILKQKINKREYNSFEQFVRDCALITHNAQTYNRPESQAYKDALVIKAVLKGLRKFKDPSGQLKVRHFERLPDKAMYPDYFMEIREPMAIDLIKRKSKRKKFHSVDHFMRDVDLMFNNAKSYNEPNSQIFKDAVDLQVEAHKLAEQEKRKPDSEYLMEDGRLPLPAGIEYKGELWKVGDWVHIQNPNDVTKPIVAQIYRTWQDSEGEKWVNACWYYRPEQTVHHFEKHFFPNEVVKTGQYRDHRIDEVVDRCFVMFFTRYNRGRPRGFPPDKDVCLPDEVREKDYEMDLFDVPRRIKKIPSPIKHLLPADAKETDDVPKPTWGAEKAPPLVGAVHRRPRDENESPPPEPTPSPPPQPMMHQPGLVATLPQQPPISRPPTRQDGLSESALGAVSNVAPVRSPAVGTSLPTIPNLPSSIPAQPYQPQAIPSPAAYYQPLQARTGSFSAPSTHPSTYQPPPVQAAQSPYPTTQASPYAAPSRFPPNLPPAPPYNPNAPRPIEVFHLSDIANAAIPTEVRSQFHCDDHGRVLFFSTPPMDMVSTEKKQLGHSLKYLAAKAAKEEKRKRRQEEESEQRMSLDNDDDEQRTTKRTRLEEEEIDPSRVRKLVEKTLALVANDISAGTDGLYRTLYGDNKELATEIQTADRKQHEQNIQAHILAQRTVDEINAQTIDDLAPRKSLSSCLYHVQYALSSQFTVAFGRFFKRHFSMAWFCSGTSNTELIENLYSAGLIKNARVKEAMLGLPCILLFTILFVKVDRGHYAPSSPYSDSPQAIGYGATISAPHMHGHACEYLIDYLHPGSRVLDIGSGSGYLTHVIANLITDRSSPPTDADGHVIGIEHIPELVDLARKNMGKSEDGRGFLSSGKVQFITGDGRQGWKEGGPYDAIHVGAAAAKLHSALVDQLRAPGRMFIPVESETPEGGLSRLGVGNGQYIWVVDKKADGSVQKEKVFAVSYVPLTDAPPG</sequence>
<feature type="domain" description="BAH" evidence="12">
    <location>
        <begin position="278"/>
        <end position="398"/>
    </location>
</feature>
<dbReference type="Proteomes" id="UP000214365">
    <property type="component" value="Unassembled WGS sequence"/>
</dbReference>
<protein>
    <submittedName>
        <fullName evidence="13">Uncharacterized protein</fullName>
    </submittedName>
</protein>
<dbReference type="InterPro" id="IPR037382">
    <property type="entry name" value="Rsc/polybromo"/>
</dbReference>
<dbReference type="GeneID" id="31001843"/>
<dbReference type="PROSITE" id="PS50014">
    <property type="entry name" value="BROMODOMAIN_2"/>
    <property type="match status" value="2"/>
</dbReference>
<dbReference type="OrthoDB" id="1742084at2759"/>
<dbReference type="FunFam" id="1.20.920.10:FF:000048">
    <property type="entry name" value="RSC complex subunit (RSC1), putative"/>
    <property type="match status" value="1"/>
</dbReference>
<dbReference type="SMART" id="SM00297">
    <property type="entry name" value="BROMO"/>
    <property type="match status" value="2"/>
</dbReference>
<dbReference type="Gene3D" id="3.40.50.150">
    <property type="entry name" value="Vaccinia Virus protein VP39"/>
    <property type="match status" value="1"/>
</dbReference>
<dbReference type="PANTHER" id="PTHR16062">
    <property type="entry name" value="SWI/SNF-RELATED"/>
    <property type="match status" value="1"/>
</dbReference>
<feature type="compositionally biased region" description="Basic and acidic residues" evidence="10">
    <location>
        <begin position="688"/>
        <end position="700"/>
    </location>
</feature>
<evidence type="ECO:0000256" key="7">
    <source>
        <dbReference type="ARBA" id="ARBA00023163"/>
    </source>
</evidence>
<comment type="caution">
    <text evidence="13">The sequence shown here is derived from an EMBL/GenBank/DDBJ whole genome shotgun (WGS) entry which is preliminary data.</text>
</comment>
<feature type="compositionally biased region" description="Pro residues" evidence="10">
    <location>
        <begin position="584"/>
        <end position="598"/>
    </location>
</feature>
<dbReference type="Gene3D" id="2.30.30.490">
    <property type="match status" value="1"/>
</dbReference>
<keyword evidence="14" id="KW-1185">Reference proteome</keyword>
<feature type="domain" description="Bromo" evidence="11">
    <location>
        <begin position="75"/>
        <end position="145"/>
    </location>
</feature>
<dbReference type="GO" id="GO:0003682">
    <property type="term" value="F:chromatin binding"/>
    <property type="evidence" value="ECO:0007669"/>
    <property type="project" value="InterPro"/>
</dbReference>
<keyword evidence="7" id="KW-0804">Transcription</keyword>
<dbReference type="GO" id="GO:0006338">
    <property type="term" value="P:chromatin remodeling"/>
    <property type="evidence" value="ECO:0007669"/>
    <property type="project" value="InterPro"/>
</dbReference>
<dbReference type="RefSeq" id="XP_020123055.1">
    <property type="nucleotide sequence ID" value="XM_020261823.1"/>
</dbReference>
<feature type="compositionally biased region" description="Polar residues" evidence="10">
    <location>
        <begin position="546"/>
        <end position="558"/>
    </location>
</feature>
<evidence type="ECO:0000256" key="4">
    <source>
        <dbReference type="ARBA" id="ARBA00022853"/>
    </source>
</evidence>
<evidence type="ECO:0000256" key="3">
    <source>
        <dbReference type="ARBA" id="ARBA00022737"/>
    </source>
</evidence>
<feature type="region of interest" description="Disordered" evidence="10">
    <location>
        <begin position="546"/>
        <end position="598"/>
    </location>
</feature>
<dbReference type="STRING" id="1441469.A0A1Q5QAH3"/>
<dbReference type="InterPro" id="IPR036427">
    <property type="entry name" value="Bromodomain-like_sf"/>
</dbReference>
<dbReference type="GO" id="GO:0016586">
    <property type="term" value="C:RSC-type complex"/>
    <property type="evidence" value="ECO:0007669"/>
    <property type="project" value="InterPro"/>
</dbReference>
<dbReference type="GO" id="GO:0004719">
    <property type="term" value="F:protein-L-isoaspartate (D-aspartate) O-methyltransferase activity"/>
    <property type="evidence" value="ECO:0007669"/>
    <property type="project" value="InterPro"/>
</dbReference>
<dbReference type="Pfam" id="PF01135">
    <property type="entry name" value="PCMT"/>
    <property type="match status" value="1"/>
</dbReference>
<keyword evidence="4" id="KW-0156">Chromatin regulator</keyword>
<dbReference type="CDD" id="cd04369">
    <property type="entry name" value="Bromodomain"/>
    <property type="match status" value="1"/>
</dbReference>
<dbReference type="CDD" id="cd02440">
    <property type="entry name" value="AdoMet_MTases"/>
    <property type="match status" value="1"/>
</dbReference>